<dbReference type="PROSITE" id="PS51747">
    <property type="entry name" value="CYT_DCMP_DEAMINASES_2"/>
    <property type="match status" value="1"/>
</dbReference>
<dbReference type="InterPro" id="IPR002125">
    <property type="entry name" value="CMP_dCMP_dom"/>
</dbReference>
<dbReference type="InterPro" id="IPR004794">
    <property type="entry name" value="Eubact_RibD"/>
</dbReference>
<dbReference type="PIRSF" id="PIRSF006769">
    <property type="entry name" value="RibD"/>
    <property type="match status" value="1"/>
</dbReference>
<keyword evidence="14 19" id="KW-0378">Hydrolase</keyword>
<dbReference type="GO" id="GO:0009231">
    <property type="term" value="P:riboflavin biosynthetic process"/>
    <property type="evidence" value="ECO:0007669"/>
    <property type="project" value="UniProtKB-UniPathway"/>
</dbReference>
<dbReference type="GO" id="GO:0008703">
    <property type="term" value="F:5-amino-6-(5-phosphoribosylamino)uracil reductase activity"/>
    <property type="evidence" value="ECO:0007669"/>
    <property type="project" value="UniProtKB-EC"/>
</dbReference>
<evidence type="ECO:0000256" key="15">
    <source>
        <dbReference type="PIRSR" id="PIRSR006769-1"/>
    </source>
</evidence>
<feature type="binding site" evidence="17">
    <location>
        <position position="79"/>
    </location>
    <ligand>
        <name>Zn(2+)</name>
        <dbReference type="ChEBI" id="CHEBI:29105"/>
        <note>catalytic</note>
    </ligand>
</feature>
<feature type="binding site" evidence="17">
    <location>
        <position position="45"/>
    </location>
    <ligand>
        <name>Zn(2+)</name>
        <dbReference type="ChEBI" id="CHEBI:29105"/>
        <note>catalytic</note>
    </ligand>
</feature>
<dbReference type="Pfam" id="PF00383">
    <property type="entry name" value="dCMP_cyt_deam_1"/>
    <property type="match status" value="1"/>
</dbReference>
<evidence type="ECO:0000256" key="12">
    <source>
        <dbReference type="ARBA" id="ARBA00049861"/>
    </source>
</evidence>
<feature type="domain" description="CMP/dCMP-type deaminase" evidence="18">
    <location>
        <begin position="1"/>
        <end position="117"/>
    </location>
</feature>
<feature type="binding site" evidence="16">
    <location>
        <position position="178"/>
    </location>
    <ligand>
        <name>substrate</name>
    </ligand>
</feature>
<sequence length="334" mass="34568">MRRALDAAREATENALPNPRVGCVLLSPDGATLAVGAHHGAGTPHAEVEALSRAGAAARGATAVVTLEPCNHTGRTGPCSDALIAAGVARVVYAQGDPNPAASGGAARLRAAGVEVESGLLAAESEALNLAWTHAVRTGRPYVTWKLAATLDGRSAAADGTSRWITGPTARLDVQRLRAGCDAILVGTGTVITDDPRLTLRDEEDAPLPYGRQPLRVAMGERPIPDDARVRDAEAPFLHLVTRDVDAALAELAAREVRHVWLEGGPRLAGAFLGADRIDEVVAYVAPALLGAGTPALNGTGIGTIADAVRLDLTDVTQVGDDLRMTARVRKDSA</sequence>
<evidence type="ECO:0000256" key="7">
    <source>
        <dbReference type="ARBA" id="ARBA00022723"/>
    </source>
</evidence>
<dbReference type="Pfam" id="PF01872">
    <property type="entry name" value="RibD_C"/>
    <property type="match status" value="1"/>
</dbReference>
<comment type="pathway">
    <text evidence="2 14">Cofactor biosynthesis; riboflavin biosynthesis; 5-amino-6-(D-ribitylamino)uracil from GTP: step 2/4.</text>
</comment>
<dbReference type="InterPro" id="IPR016192">
    <property type="entry name" value="APOBEC/CMP_deaminase_Zn-bd"/>
</dbReference>
<dbReference type="GO" id="GO:0008270">
    <property type="term" value="F:zinc ion binding"/>
    <property type="evidence" value="ECO:0007669"/>
    <property type="project" value="InterPro"/>
</dbReference>
<feature type="binding site" evidence="16">
    <location>
        <position position="263"/>
    </location>
    <ligand>
        <name>substrate</name>
    </ligand>
</feature>
<comment type="pathway">
    <text evidence="3 14">Cofactor biosynthesis; riboflavin biosynthesis; 5-amino-6-(D-ribitylamino)uracil from GTP: step 3/4.</text>
</comment>
<name>A0A5C4MHQ5_9ACTN</name>
<keyword evidence="10 14" id="KW-0560">Oxidoreductase</keyword>
<evidence type="ECO:0000256" key="4">
    <source>
        <dbReference type="ARBA" id="ARBA00005259"/>
    </source>
</evidence>
<dbReference type="PROSITE" id="PS00903">
    <property type="entry name" value="CYT_DCMP_DEAMINASES_1"/>
    <property type="match status" value="1"/>
</dbReference>
<feature type="binding site" evidence="16">
    <location>
        <position position="190"/>
    </location>
    <ligand>
        <name>NADP(+)</name>
        <dbReference type="ChEBI" id="CHEBI:58349"/>
    </ligand>
</feature>
<dbReference type="Gene3D" id="3.40.140.10">
    <property type="entry name" value="Cytidine Deaminase, domain 2"/>
    <property type="match status" value="1"/>
</dbReference>
<protein>
    <recommendedName>
        <fullName evidence="14">Riboflavin biosynthesis protein RibD</fullName>
    </recommendedName>
    <domain>
        <recommendedName>
            <fullName evidence="14">Diaminohydroxyphosphoribosylaminopyrimidine deaminase</fullName>
            <shortName evidence="14">DRAP deaminase</shortName>
            <ecNumber evidence="14">3.5.4.26</ecNumber>
        </recommendedName>
        <alternativeName>
            <fullName evidence="14">Riboflavin-specific deaminase</fullName>
        </alternativeName>
    </domain>
    <domain>
        <recommendedName>
            <fullName evidence="14">5-amino-6-(5-phosphoribosylamino)uracil reductase</fullName>
            <ecNumber evidence="14">1.1.1.193</ecNumber>
        </recommendedName>
        <alternativeName>
            <fullName evidence="14">HTP reductase</fullName>
        </alternativeName>
    </domain>
</protein>
<evidence type="ECO:0000256" key="13">
    <source>
        <dbReference type="ARBA" id="ARBA00049886"/>
    </source>
</evidence>
<evidence type="ECO:0000256" key="14">
    <source>
        <dbReference type="PIRNR" id="PIRNR006769"/>
    </source>
</evidence>
<dbReference type="NCBIfam" id="TIGR00326">
    <property type="entry name" value="eubact_ribD"/>
    <property type="match status" value="1"/>
</dbReference>
<evidence type="ECO:0000256" key="11">
    <source>
        <dbReference type="ARBA" id="ARBA00023268"/>
    </source>
</evidence>
<comment type="caution">
    <text evidence="19">The sequence shown here is derived from an EMBL/GenBank/DDBJ whole genome shotgun (WGS) entry which is preliminary data.</text>
</comment>
<evidence type="ECO:0000256" key="8">
    <source>
        <dbReference type="ARBA" id="ARBA00022833"/>
    </source>
</evidence>
<dbReference type="EC" id="1.1.1.193" evidence="14"/>
<keyword evidence="6 14" id="KW-0686">Riboflavin biosynthesis</keyword>
<dbReference type="OrthoDB" id="9800865at2"/>
<comment type="catalytic activity">
    <reaction evidence="12 14">
        <text>5-amino-6-(5-phospho-D-ribitylamino)uracil + NADP(+) = 5-amino-6-(5-phospho-D-ribosylamino)uracil + NADPH + H(+)</text>
        <dbReference type="Rhea" id="RHEA:17845"/>
        <dbReference type="ChEBI" id="CHEBI:15378"/>
        <dbReference type="ChEBI" id="CHEBI:57783"/>
        <dbReference type="ChEBI" id="CHEBI:58349"/>
        <dbReference type="ChEBI" id="CHEBI:58421"/>
        <dbReference type="ChEBI" id="CHEBI:58453"/>
        <dbReference type="EC" id="1.1.1.193"/>
    </reaction>
</comment>
<comment type="catalytic activity">
    <reaction evidence="13 14">
        <text>2,5-diamino-6-hydroxy-4-(5-phosphoribosylamino)-pyrimidine + H2O + H(+) = 5-amino-6-(5-phospho-D-ribosylamino)uracil + NH4(+)</text>
        <dbReference type="Rhea" id="RHEA:21868"/>
        <dbReference type="ChEBI" id="CHEBI:15377"/>
        <dbReference type="ChEBI" id="CHEBI:15378"/>
        <dbReference type="ChEBI" id="CHEBI:28938"/>
        <dbReference type="ChEBI" id="CHEBI:58453"/>
        <dbReference type="ChEBI" id="CHEBI:58614"/>
        <dbReference type="EC" id="3.5.4.26"/>
    </reaction>
</comment>
<dbReference type="SUPFAM" id="SSF53927">
    <property type="entry name" value="Cytidine deaminase-like"/>
    <property type="match status" value="1"/>
</dbReference>
<evidence type="ECO:0000313" key="19">
    <source>
        <dbReference type="EMBL" id="TNC44156.1"/>
    </source>
</evidence>
<keyword evidence="11" id="KW-0511">Multifunctional enzyme</keyword>
<dbReference type="EMBL" id="VDFR01000040">
    <property type="protein sequence ID" value="TNC47967.1"/>
    <property type="molecule type" value="Genomic_DNA"/>
</dbReference>
<dbReference type="InterPro" id="IPR016193">
    <property type="entry name" value="Cytidine_deaminase-like"/>
</dbReference>
<proteinExistence type="inferred from homology"/>
<feature type="binding site" evidence="17">
    <location>
        <position position="70"/>
    </location>
    <ligand>
        <name>Zn(2+)</name>
        <dbReference type="ChEBI" id="CHEBI:29105"/>
        <note>catalytic</note>
    </ligand>
</feature>
<dbReference type="AlphaFoldDB" id="A0A5C4MHQ5"/>
<evidence type="ECO:0000256" key="3">
    <source>
        <dbReference type="ARBA" id="ARBA00004910"/>
    </source>
</evidence>
<dbReference type="Gene3D" id="3.40.430.10">
    <property type="entry name" value="Dihydrofolate Reductase, subunit A"/>
    <property type="match status" value="2"/>
</dbReference>
<dbReference type="InterPro" id="IPR002734">
    <property type="entry name" value="RibDG_C"/>
</dbReference>
<feature type="binding site" evidence="16">
    <location>
        <position position="198"/>
    </location>
    <ligand>
        <name>substrate</name>
    </ligand>
</feature>
<evidence type="ECO:0000256" key="9">
    <source>
        <dbReference type="ARBA" id="ARBA00022857"/>
    </source>
</evidence>
<dbReference type="PANTHER" id="PTHR38011:SF7">
    <property type="entry name" value="2,5-DIAMINO-6-RIBOSYLAMINO-4(3H)-PYRIMIDINONE 5'-PHOSPHATE REDUCTASE"/>
    <property type="match status" value="1"/>
</dbReference>
<feature type="binding site" evidence="16">
    <location>
        <begin position="265"/>
        <end position="271"/>
    </location>
    <ligand>
        <name>NADP(+)</name>
        <dbReference type="ChEBI" id="CHEBI:58349"/>
    </ligand>
</feature>
<dbReference type="UniPathway" id="UPA00275">
    <property type="reaction ID" value="UER00401"/>
</dbReference>
<reference evidence="19 21" key="1">
    <citation type="submission" date="2019-05" db="EMBL/GenBank/DDBJ databases">
        <title>Mumia sp. nov., isolated from the intestinal contents of plateau pika (Ochotona curzoniae) in the Qinghai-Tibet plateau of China.</title>
        <authorList>
            <person name="Tian Z."/>
        </authorList>
    </citation>
    <scope>NUCLEOTIDE SEQUENCE [LARGE SCALE GENOMIC DNA]</scope>
    <source>
        <strain evidence="21">527</strain>
        <strain evidence="19">Z527</strain>
    </source>
</reference>
<feature type="active site" description="Proton donor" evidence="15">
    <location>
        <position position="47"/>
    </location>
</feature>
<dbReference type="EC" id="3.5.4.26" evidence="14"/>
<evidence type="ECO:0000256" key="1">
    <source>
        <dbReference type="ARBA" id="ARBA00002151"/>
    </source>
</evidence>
<organism evidence="19 21">
    <name type="scientific">Mumia zhuanghuii</name>
    <dbReference type="NCBI Taxonomy" id="2585211"/>
    <lineage>
        <taxon>Bacteria</taxon>
        <taxon>Bacillati</taxon>
        <taxon>Actinomycetota</taxon>
        <taxon>Actinomycetes</taxon>
        <taxon>Propionibacteriales</taxon>
        <taxon>Nocardioidaceae</taxon>
        <taxon>Mumia</taxon>
    </lineage>
</organism>
<comment type="similarity">
    <text evidence="4 14">In the N-terminal section; belongs to the cytidine and deoxycytidylate deaminase family.</text>
</comment>
<evidence type="ECO:0000256" key="2">
    <source>
        <dbReference type="ARBA" id="ARBA00004882"/>
    </source>
</evidence>
<evidence type="ECO:0000259" key="18">
    <source>
        <dbReference type="PROSITE" id="PS51747"/>
    </source>
</evidence>
<comment type="similarity">
    <text evidence="5 14">In the C-terminal section; belongs to the HTP reductase family.</text>
</comment>
<accession>A0A5C4MHQ5</accession>
<feature type="binding site" evidence="16">
    <location>
        <position position="194"/>
    </location>
    <ligand>
        <name>NADP(+)</name>
        <dbReference type="ChEBI" id="CHEBI:58349"/>
    </ligand>
</feature>
<gene>
    <name evidence="19" type="primary">ribD</name>
    <name evidence="20" type="ORF">FHE65_08435</name>
    <name evidence="19" type="ORF">FHE65_17250</name>
</gene>
<dbReference type="InterPro" id="IPR050765">
    <property type="entry name" value="Riboflavin_Biosynth_HTPR"/>
</dbReference>
<dbReference type="CDD" id="cd01284">
    <property type="entry name" value="Riboflavin_deaminase-reductase"/>
    <property type="match status" value="1"/>
</dbReference>
<evidence type="ECO:0000256" key="6">
    <source>
        <dbReference type="ARBA" id="ARBA00022619"/>
    </source>
</evidence>
<comment type="function">
    <text evidence="1 14">Converts 2,5-diamino-6-(ribosylamino)-4(3h)-pyrimidinone 5'-phosphate into 5-amino-6-(ribosylamino)-2,4(1h,3h)-pyrimidinedione 5'-phosphate.</text>
</comment>
<keyword evidence="7 14" id="KW-0479">Metal-binding</keyword>
<feature type="binding site" evidence="16">
    <location>
        <position position="201"/>
    </location>
    <ligand>
        <name>substrate</name>
    </ligand>
</feature>
<keyword evidence="9 14" id="KW-0521">NADP</keyword>
<feature type="binding site" evidence="16">
    <location>
        <position position="164"/>
    </location>
    <ligand>
        <name>NADP(+)</name>
        <dbReference type="ChEBI" id="CHEBI:58349"/>
    </ligand>
</feature>
<dbReference type="RefSeq" id="WP_139105708.1">
    <property type="nucleotide sequence ID" value="NZ_VDFR01000040.1"/>
</dbReference>
<dbReference type="InterPro" id="IPR024072">
    <property type="entry name" value="DHFR-like_dom_sf"/>
</dbReference>
<dbReference type="Proteomes" id="UP000306740">
    <property type="component" value="Unassembled WGS sequence"/>
</dbReference>
<keyword evidence="8 14" id="KW-0862">Zinc</keyword>
<evidence type="ECO:0000256" key="17">
    <source>
        <dbReference type="PIRSR" id="PIRSR006769-3"/>
    </source>
</evidence>
<evidence type="ECO:0000313" key="20">
    <source>
        <dbReference type="EMBL" id="TNC47967.1"/>
    </source>
</evidence>
<feature type="binding site" evidence="16">
    <location>
        <position position="148"/>
    </location>
    <ligand>
        <name>NADP(+)</name>
        <dbReference type="ChEBI" id="CHEBI:58349"/>
    </ligand>
</feature>
<evidence type="ECO:0000256" key="16">
    <source>
        <dbReference type="PIRSR" id="PIRSR006769-2"/>
    </source>
</evidence>
<evidence type="ECO:0000313" key="21">
    <source>
        <dbReference type="Proteomes" id="UP000306740"/>
    </source>
</evidence>
<evidence type="ECO:0000256" key="5">
    <source>
        <dbReference type="ARBA" id="ARBA00007417"/>
    </source>
</evidence>
<comment type="cofactor">
    <cofactor evidence="14 17">
        <name>Zn(2+)</name>
        <dbReference type="ChEBI" id="CHEBI:29105"/>
    </cofactor>
    <text evidence="14 17">Binds 1 zinc ion.</text>
</comment>
<dbReference type="PANTHER" id="PTHR38011">
    <property type="entry name" value="DIHYDROFOLATE REDUCTASE FAMILY PROTEIN (AFU_ORTHOLOGUE AFUA_8G06820)"/>
    <property type="match status" value="1"/>
</dbReference>
<dbReference type="SUPFAM" id="SSF53597">
    <property type="entry name" value="Dihydrofolate reductase-like"/>
    <property type="match status" value="1"/>
</dbReference>
<evidence type="ECO:0000256" key="10">
    <source>
        <dbReference type="ARBA" id="ARBA00023002"/>
    </source>
</evidence>
<dbReference type="EMBL" id="VDFR01000076">
    <property type="protein sequence ID" value="TNC44156.1"/>
    <property type="molecule type" value="Genomic_DNA"/>
</dbReference>
<feature type="binding site" evidence="16">
    <location>
        <position position="162"/>
    </location>
    <ligand>
        <name>substrate</name>
    </ligand>
</feature>
<dbReference type="GO" id="GO:0008835">
    <property type="term" value="F:diaminohydroxyphosphoribosylaminopyrimidine deaminase activity"/>
    <property type="evidence" value="ECO:0007669"/>
    <property type="project" value="UniProtKB-EC"/>
</dbReference>